<dbReference type="EMBL" id="FMYG01000005">
    <property type="protein sequence ID" value="SDC58241.1"/>
    <property type="molecule type" value="Genomic_DNA"/>
</dbReference>
<reference evidence="1 2" key="1">
    <citation type="submission" date="2016-09" db="EMBL/GenBank/DDBJ databases">
        <authorList>
            <person name="Capua I."/>
            <person name="De Benedictis P."/>
            <person name="Joannis T."/>
            <person name="Lombin L.H."/>
            <person name="Cattoli G."/>
        </authorList>
    </citation>
    <scope>NUCLEOTIDE SEQUENCE [LARGE SCALE GENOMIC DNA]</scope>
    <source>
        <strain evidence="1 2">NIO-1002</strain>
    </source>
</reference>
<evidence type="ECO:0000313" key="2">
    <source>
        <dbReference type="Proteomes" id="UP000183203"/>
    </source>
</evidence>
<proteinExistence type="predicted"/>
<dbReference type="RefSeq" id="WP_058232760.1">
    <property type="nucleotide sequence ID" value="NZ_FMYG01000005.1"/>
</dbReference>
<protein>
    <submittedName>
        <fullName evidence="1">Uncharacterized protein</fullName>
    </submittedName>
</protein>
<organism evidence="1 2">
    <name type="scientific">Microbacterium enclense</name>
    <dbReference type="NCBI Taxonomy" id="993073"/>
    <lineage>
        <taxon>Bacteria</taxon>
        <taxon>Bacillati</taxon>
        <taxon>Actinomycetota</taxon>
        <taxon>Actinomycetes</taxon>
        <taxon>Micrococcales</taxon>
        <taxon>Microbacteriaceae</taxon>
        <taxon>Microbacterium</taxon>
    </lineage>
</organism>
<accession>A0A1G6MS10</accession>
<gene>
    <name evidence="1" type="ORF">SAMN05216418_2612</name>
</gene>
<dbReference type="Proteomes" id="UP000183203">
    <property type="component" value="Unassembled WGS sequence"/>
</dbReference>
<name>A0A1G6MS10_9MICO</name>
<dbReference type="AlphaFoldDB" id="A0A1G6MS10"/>
<evidence type="ECO:0000313" key="1">
    <source>
        <dbReference type="EMBL" id="SDC58241.1"/>
    </source>
</evidence>
<sequence length="124" mass="13956">MEKLEDSPPRRSREQLEAWVAEFEQEQHCIAGSISVAPQEDAATEDTGLVLLRLRTTSASVIIKPRGYDDPYWELILTEQSEDLTMSVHDIASLAAEYSVASNLCAFLQWKSLDWDRQSGQRAG</sequence>